<evidence type="ECO:0008006" key="5">
    <source>
        <dbReference type="Google" id="ProtNLM"/>
    </source>
</evidence>
<evidence type="ECO:0000256" key="2">
    <source>
        <dbReference type="SAM" id="SignalP"/>
    </source>
</evidence>
<evidence type="ECO:0000313" key="4">
    <source>
        <dbReference type="Proteomes" id="UP001418222"/>
    </source>
</evidence>
<feature type="region of interest" description="Disordered" evidence="1">
    <location>
        <begin position="47"/>
        <end position="77"/>
    </location>
</feature>
<dbReference type="Proteomes" id="UP001418222">
    <property type="component" value="Unassembled WGS sequence"/>
</dbReference>
<evidence type="ECO:0000256" key="1">
    <source>
        <dbReference type="SAM" id="MobiDB-lite"/>
    </source>
</evidence>
<protein>
    <recommendedName>
        <fullName evidence="5">Secreted protein</fullName>
    </recommendedName>
</protein>
<name>A0AAP0C2B2_9ASPA</name>
<accession>A0AAP0C2B2</accession>
<keyword evidence="4" id="KW-1185">Reference proteome</keyword>
<comment type="caution">
    <text evidence="3">The sequence shown here is derived from an EMBL/GenBank/DDBJ whole genome shotgun (WGS) entry which is preliminary data.</text>
</comment>
<organism evidence="3 4">
    <name type="scientific">Platanthera zijinensis</name>
    <dbReference type="NCBI Taxonomy" id="2320716"/>
    <lineage>
        <taxon>Eukaryota</taxon>
        <taxon>Viridiplantae</taxon>
        <taxon>Streptophyta</taxon>
        <taxon>Embryophyta</taxon>
        <taxon>Tracheophyta</taxon>
        <taxon>Spermatophyta</taxon>
        <taxon>Magnoliopsida</taxon>
        <taxon>Liliopsida</taxon>
        <taxon>Asparagales</taxon>
        <taxon>Orchidaceae</taxon>
        <taxon>Orchidoideae</taxon>
        <taxon>Orchideae</taxon>
        <taxon>Orchidinae</taxon>
        <taxon>Platanthera</taxon>
    </lineage>
</organism>
<feature type="signal peptide" evidence="2">
    <location>
        <begin position="1"/>
        <end position="25"/>
    </location>
</feature>
<proteinExistence type="predicted"/>
<reference evidence="3 4" key="1">
    <citation type="journal article" date="2022" name="Nat. Plants">
        <title>Genomes of leafy and leafless Platanthera orchids illuminate the evolution of mycoheterotrophy.</title>
        <authorList>
            <person name="Li M.H."/>
            <person name="Liu K.W."/>
            <person name="Li Z."/>
            <person name="Lu H.C."/>
            <person name="Ye Q.L."/>
            <person name="Zhang D."/>
            <person name="Wang J.Y."/>
            <person name="Li Y.F."/>
            <person name="Zhong Z.M."/>
            <person name="Liu X."/>
            <person name="Yu X."/>
            <person name="Liu D.K."/>
            <person name="Tu X.D."/>
            <person name="Liu B."/>
            <person name="Hao Y."/>
            <person name="Liao X.Y."/>
            <person name="Jiang Y.T."/>
            <person name="Sun W.H."/>
            <person name="Chen J."/>
            <person name="Chen Y.Q."/>
            <person name="Ai Y."/>
            <person name="Zhai J.W."/>
            <person name="Wu S.S."/>
            <person name="Zhou Z."/>
            <person name="Hsiao Y.Y."/>
            <person name="Wu W.L."/>
            <person name="Chen Y.Y."/>
            <person name="Lin Y.F."/>
            <person name="Hsu J.L."/>
            <person name="Li C.Y."/>
            <person name="Wang Z.W."/>
            <person name="Zhao X."/>
            <person name="Zhong W.Y."/>
            <person name="Ma X.K."/>
            <person name="Ma L."/>
            <person name="Huang J."/>
            <person name="Chen G.Z."/>
            <person name="Huang M.Z."/>
            <person name="Huang L."/>
            <person name="Peng D.H."/>
            <person name="Luo Y.B."/>
            <person name="Zou S.Q."/>
            <person name="Chen S.P."/>
            <person name="Lan S."/>
            <person name="Tsai W.C."/>
            <person name="Van de Peer Y."/>
            <person name="Liu Z.J."/>
        </authorList>
    </citation>
    <scope>NUCLEOTIDE SEQUENCE [LARGE SCALE GENOMIC DNA]</scope>
    <source>
        <strain evidence="3">Lor287</strain>
    </source>
</reference>
<evidence type="ECO:0000313" key="3">
    <source>
        <dbReference type="EMBL" id="KAK8957097.1"/>
    </source>
</evidence>
<feature type="chain" id="PRO_5043021400" description="Secreted protein" evidence="2">
    <location>
        <begin position="26"/>
        <end position="118"/>
    </location>
</feature>
<sequence length="118" mass="13145">MICCYNMCLIFYFILFCFVGSNMQAARPPPLHVQPALYNMQAALHDAPEPPLHGAAQDKPKHAALKSKQPLPEPTKQPMNIFHPYGRPLSCILPPSSLSIFNIFHSCTWPATSIKLNA</sequence>
<gene>
    <name evidence="3" type="ORF">KSP39_PZI000964</name>
</gene>
<dbReference type="AlphaFoldDB" id="A0AAP0C2B2"/>
<dbReference type="EMBL" id="JBBWWQ010000001">
    <property type="protein sequence ID" value="KAK8957097.1"/>
    <property type="molecule type" value="Genomic_DNA"/>
</dbReference>
<keyword evidence="2" id="KW-0732">Signal</keyword>